<dbReference type="PANTHER" id="PTHR43788:SF8">
    <property type="entry name" value="DNA-BINDING PROTEIN SMUBP-2"/>
    <property type="match status" value="1"/>
</dbReference>
<dbReference type="Proteomes" id="UP000076512">
    <property type="component" value="Unassembled WGS sequence"/>
</dbReference>
<dbReference type="GO" id="GO:0016787">
    <property type="term" value="F:hydrolase activity"/>
    <property type="evidence" value="ECO:0007669"/>
    <property type="project" value="UniProtKB-KW"/>
</dbReference>
<evidence type="ECO:0000256" key="2">
    <source>
        <dbReference type="ARBA" id="ARBA00022741"/>
    </source>
</evidence>
<evidence type="ECO:0008006" key="11">
    <source>
        <dbReference type="Google" id="ProtNLM"/>
    </source>
</evidence>
<feature type="compositionally biased region" description="Basic and acidic residues" evidence="6">
    <location>
        <begin position="240"/>
        <end position="250"/>
    </location>
</feature>
<gene>
    <name evidence="9" type="ORF">AWN90_36065</name>
</gene>
<evidence type="ECO:0000256" key="3">
    <source>
        <dbReference type="ARBA" id="ARBA00022801"/>
    </source>
</evidence>
<dbReference type="OrthoDB" id="3197455at2"/>
<dbReference type="STRING" id="455432.AWN90_36065"/>
<evidence type="ECO:0000256" key="6">
    <source>
        <dbReference type="SAM" id="MobiDB-lite"/>
    </source>
</evidence>
<dbReference type="AlphaFoldDB" id="A0A164LF63"/>
<evidence type="ECO:0000259" key="7">
    <source>
        <dbReference type="Pfam" id="PF13086"/>
    </source>
</evidence>
<dbReference type="Pfam" id="PF13087">
    <property type="entry name" value="AAA_12"/>
    <property type="match status" value="1"/>
</dbReference>
<keyword evidence="5" id="KW-0067">ATP-binding</keyword>
<dbReference type="Gene3D" id="3.40.50.300">
    <property type="entry name" value="P-loop containing nucleotide triphosphate hydrolases"/>
    <property type="match status" value="2"/>
</dbReference>
<feature type="domain" description="DNA2/NAM7 helicase helicase" evidence="7">
    <location>
        <begin position="912"/>
        <end position="971"/>
    </location>
</feature>
<keyword evidence="2" id="KW-0547">Nucleotide-binding</keyword>
<keyword evidence="3" id="KW-0378">Hydrolase</keyword>
<dbReference type="InterPro" id="IPR027417">
    <property type="entry name" value="P-loop_NTPase"/>
</dbReference>
<feature type="domain" description="DNA2/NAM7 helicase-like C-terminal" evidence="8">
    <location>
        <begin position="1133"/>
        <end position="1218"/>
    </location>
</feature>
<accession>A0A164LF63</accession>
<dbReference type="EMBL" id="LWGR01000008">
    <property type="protein sequence ID" value="KZM72343.1"/>
    <property type="molecule type" value="Genomic_DNA"/>
</dbReference>
<feature type="compositionally biased region" description="Basic and acidic residues" evidence="6">
    <location>
        <begin position="753"/>
        <end position="770"/>
    </location>
</feature>
<comment type="similarity">
    <text evidence="1">Belongs to the DNA2/NAM7 helicase family.</text>
</comment>
<comment type="caution">
    <text evidence="9">The sequence shown here is derived from an EMBL/GenBank/DDBJ whole genome shotgun (WGS) entry which is preliminary data.</text>
</comment>
<evidence type="ECO:0000313" key="9">
    <source>
        <dbReference type="EMBL" id="KZM72343.1"/>
    </source>
</evidence>
<dbReference type="GO" id="GO:0043139">
    <property type="term" value="F:5'-3' DNA helicase activity"/>
    <property type="evidence" value="ECO:0007669"/>
    <property type="project" value="TreeGrafter"/>
</dbReference>
<dbReference type="InterPro" id="IPR041677">
    <property type="entry name" value="DNA2/NAM7_AAA_11"/>
</dbReference>
<dbReference type="PANTHER" id="PTHR43788">
    <property type="entry name" value="DNA2/NAM7 HELICASE FAMILY MEMBER"/>
    <property type="match status" value="1"/>
</dbReference>
<evidence type="ECO:0000313" key="10">
    <source>
        <dbReference type="Proteomes" id="UP000076512"/>
    </source>
</evidence>
<evidence type="ECO:0000256" key="4">
    <source>
        <dbReference type="ARBA" id="ARBA00022806"/>
    </source>
</evidence>
<dbReference type="InterPro" id="IPR041679">
    <property type="entry name" value="DNA2/NAM7-like_C"/>
</dbReference>
<dbReference type="RefSeq" id="WP_067592254.1">
    <property type="nucleotide sequence ID" value="NZ_JABMCZ010000001.1"/>
</dbReference>
<name>A0A164LF63_9NOCA</name>
<keyword evidence="10" id="KW-1185">Reference proteome</keyword>
<feature type="region of interest" description="Disordered" evidence="6">
    <location>
        <begin position="240"/>
        <end position="265"/>
    </location>
</feature>
<evidence type="ECO:0000256" key="5">
    <source>
        <dbReference type="ARBA" id="ARBA00022840"/>
    </source>
</evidence>
<feature type="compositionally biased region" description="Low complexity" evidence="6">
    <location>
        <begin position="251"/>
        <end position="261"/>
    </location>
</feature>
<feature type="region of interest" description="Disordered" evidence="6">
    <location>
        <begin position="747"/>
        <end position="770"/>
    </location>
</feature>
<dbReference type="SUPFAM" id="SSF52540">
    <property type="entry name" value="P-loop containing nucleoside triphosphate hydrolases"/>
    <property type="match status" value="1"/>
</dbReference>
<proteinExistence type="inferred from homology"/>
<dbReference type="InterPro" id="IPR050534">
    <property type="entry name" value="Coronavir_polyprotein_1ab"/>
</dbReference>
<protein>
    <recommendedName>
        <fullName evidence="11">DNA2/NAM7 helicase-like C-terminal domain-containing protein</fullName>
    </recommendedName>
</protein>
<evidence type="ECO:0000259" key="8">
    <source>
        <dbReference type="Pfam" id="PF13087"/>
    </source>
</evidence>
<dbReference type="Pfam" id="PF13086">
    <property type="entry name" value="AAA_11"/>
    <property type="match status" value="1"/>
</dbReference>
<reference evidence="9 10" key="1">
    <citation type="submission" date="2016-04" db="EMBL/GenBank/DDBJ databases">
        <authorList>
            <person name="Evans L.H."/>
            <person name="Alamgir A."/>
            <person name="Owens N."/>
            <person name="Weber N.D."/>
            <person name="Virtaneva K."/>
            <person name="Barbian K."/>
            <person name="Babar A."/>
            <person name="Rosenke K."/>
        </authorList>
    </citation>
    <scope>NUCLEOTIDE SEQUENCE [LARGE SCALE GENOMIC DNA]</scope>
    <source>
        <strain evidence="9 10">IFM 0406</strain>
    </source>
</reference>
<evidence type="ECO:0000256" key="1">
    <source>
        <dbReference type="ARBA" id="ARBA00007913"/>
    </source>
</evidence>
<organism evidence="9 10">
    <name type="scientific">Nocardia terpenica</name>
    <dbReference type="NCBI Taxonomy" id="455432"/>
    <lineage>
        <taxon>Bacteria</taxon>
        <taxon>Bacillati</taxon>
        <taxon>Actinomycetota</taxon>
        <taxon>Actinomycetes</taxon>
        <taxon>Mycobacteriales</taxon>
        <taxon>Nocardiaceae</taxon>
        <taxon>Nocardia</taxon>
    </lineage>
</organism>
<dbReference type="GO" id="GO:0005524">
    <property type="term" value="F:ATP binding"/>
    <property type="evidence" value="ECO:0007669"/>
    <property type="project" value="UniProtKB-KW"/>
</dbReference>
<keyword evidence="4" id="KW-0347">Helicase</keyword>
<sequence>MGRKQGERDRQARILRFWRAVEYFSPPKVEAVDHRNLMFEVRRGRPLPWEPGGLNARKPKRDRVWRHTVYAGVFAIADVRPVLERAFEFTESERELGSGTGDSALLSFAVDDKGRLLSGTATLSGCGWAVGRTLSPGPDDTKWLDGFDAAQDIVRKVALGIGTGKVPVTSSDRAERRGRALGLIAGAGARVAIDLATGGLTAIPAVLGVVASPALGQAGAKAVEKVGDAFAKDAAEATKSAIERRRDGKAGDASGSGDTGTPAAAPGKILDVDDLVAITRWLAEELGVAEALQPNSIRVKCVEVKPDEPPSTNEILNSFYVDDLKLVADAAESGDVGVALGDFLRAEDEIGVARRVDVRERPDMVLAALTPGAMPAGRWPAAPDRPLAASQQFAVNDAVGRLMSPQARGVYAVNGPPGTGKTTMLRDLIAAIVVERAGRLATLGSARDAFAGAPLTWPTESGWNRRLYPLRPDLAGFEIVVASANNGAVENVTREVPAEKSIDRATFPGAEYLSGPATLATGVPCWGAVAAVLGNRGNRRHFSDTFWWTDPARPRNGSKPGEEAEPDEAPCGLHVLLRELEDGAGEPVIWSEAVARFREARTEVDRLARTRTELLAVHTRHGGSDETLEGLKKQVQRCDDLVRKLRVERAGLMMSVANAAECARQASVAADAAADDCRRASDAVDDAKSARDAATATLQGHQSSKPGWWRRLRSWRAYSAWQAQNAELVGEARAAAQWVKDAQAHASELAGTSRDRAGEADAAKADLSAREQRVSRCDNDIAQADRDMRSATDAVARREDELRAEAELLARARARWPIAIPGSEWTAAPDDVAAMRRRELSAPWMDEEFAAARSRLFLAALDLHWAVSANEPALMRRNLNAVMDVVRGEVPAGFPAEKALAAWQMLFFVVPVVSTTFASLSRMFAGLGREALGWLFVDEAGQAVPQASVGALWRTQRAVVVGDPRQLEPIVSLPMAGQYKLADHFRVDRGWAPGSTSVQQIADRLNVHGTWLPEPGSGGRTWVGSPLRVHRRCDRLMFEVSNAIAYDHMMVYGASDPAEPDLVDASVWIDVPAGPTGGKWNPEEGRCVRDLLLDIRDRVEQRMRREVRQSNDPPPWSLDEELWREELRGRFTESVFVVSPFRDVVRGLRQTLSNLLPTRLERVGTVHVTQGKEAEVVILVLGTSDEQSGSRGWAAGRPNLLNVAATRAKRRLVIVGDHGNWSGLRHFNVLAQHPNLVVERPRVRP</sequence>